<keyword evidence="8" id="KW-1185">Reference proteome</keyword>
<keyword evidence="4 6" id="KW-1133">Transmembrane helix</keyword>
<dbReference type="PANTHER" id="PTHR30086:SF20">
    <property type="entry name" value="ARGININE EXPORTER PROTEIN ARGO-RELATED"/>
    <property type="match status" value="1"/>
</dbReference>
<dbReference type="InterPro" id="IPR001123">
    <property type="entry name" value="LeuE-type"/>
</dbReference>
<evidence type="ECO:0000313" key="7">
    <source>
        <dbReference type="EMBL" id="ASA21765.1"/>
    </source>
</evidence>
<accession>A0A2Z2KDA3</accession>
<feature type="transmembrane region" description="Helical" evidence="6">
    <location>
        <begin position="71"/>
        <end position="89"/>
    </location>
</feature>
<feature type="transmembrane region" description="Helical" evidence="6">
    <location>
        <begin position="150"/>
        <end position="175"/>
    </location>
</feature>
<dbReference type="OrthoDB" id="9784202at2"/>
<organism evidence="7 8">
    <name type="scientific">Paenibacillus donghaensis</name>
    <dbReference type="NCBI Taxonomy" id="414771"/>
    <lineage>
        <taxon>Bacteria</taxon>
        <taxon>Bacillati</taxon>
        <taxon>Bacillota</taxon>
        <taxon>Bacilli</taxon>
        <taxon>Bacillales</taxon>
        <taxon>Paenibacillaceae</taxon>
        <taxon>Paenibacillus</taxon>
    </lineage>
</organism>
<feature type="transmembrane region" description="Helical" evidence="6">
    <location>
        <begin position="187"/>
        <end position="205"/>
    </location>
</feature>
<dbReference type="GO" id="GO:0015171">
    <property type="term" value="F:amino acid transmembrane transporter activity"/>
    <property type="evidence" value="ECO:0007669"/>
    <property type="project" value="TreeGrafter"/>
</dbReference>
<evidence type="ECO:0000256" key="4">
    <source>
        <dbReference type="ARBA" id="ARBA00022989"/>
    </source>
</evidence>
<dbReference type="PIRSF" id="PIRSF006324">
    <property type="entry name" value="LeuE"/>
    <property type="match status" value="1"/>
</dbReference>
<sequence>MLSMSTLMLFTGAAVLLILIPGPDLIFAVTQGITNGRKAGIYTAAGLALGNTVHTIAAALGLSILVKTSPVLFTVFKIAGAVYLFTLAYKSLKHRKSALKLTPGERTNEGALLRRGLIMNILNPKVAIFFLTFLPQFVNYEYGYVPIQMLLLGAIFIALTALIFGLFAYFAGVLSGRLLEKPRFQEGANLAAGIIFTGLGVGLLTTSP</sequence>
<proteinExistence type="predicted"/>
<keyword evidence="3 6" id="KW-0812">Transmembrane</keyword>
<dbReference type="AlphaFoldDB" id="A0A2Z2KDA3"/>
<keyword evidence="2" id="KW-1003">Cell membrane</keyword>
<evidence type="ECO:0000313" key="8">
    <source>
        <dbReference type="Proteomes" id="UP000249890"/>
    </source>
</evidence>
<protein>
    <submittedName>
        <fullName evidence="7">Threonine transporter RhtB</fullName>
    </submittedName>
</protein>
<dbReference type="KEGG" id="pdh:B9T62_13895"/>
<evidence type="ECO:0000256" key="1">
    <source>
        <dbReference type="ARBA" id="ARBA00004651"/>
    </source>
</evidence>
<evidence type="ECO:0000256" key="3">
    <source>
        <dbReference type="ARBA" id="ARBA00022692"/>
    </source>
</evidence>
<gene>
    <name evidence="7" type="ORF">B9T62_13895</name>
</gene>
<evidence type="ECO:0000256" key="6">
    <source>
        <dbReference type="SAM" id="Phobius"/>
    </source>
</evidence>
<keyword evidence="5 6" id="KW-0472">Membrane</keyword>
<evidence type="ECO:0000256" key="5">
    <source>
        <dbReference type="ARBA" id="ARBA00023136"/>
    </source>
</evidence>
<dbReference type="GO" id="GO:0005886">
    <property type="term" value="C:plasma membrane"/>
    <property type="evidence" value="ECO:0007669"/>
    <property type="project" value="UniProtKB-SubCell"/>
</dbReference>
<evidence type="ECO:0000256" key="2">
    <source>
        <dbReference type="ARBA" id="ARBA00022475"/>
    </source>
</evidence>
<dbReference type="PANTHER" id="PTHR30086">
    <property type="entry name" value="ARGININE EXPORTER PROTEIN ARGO"/>
    <property type="match status" value="1"/>
</dbReference>
<reference evidence="7 8" key="1">
    <citation type="submission" date="2017-06" db="EMBL/GenBank/DDBJ databases">
        <title>Complete genome sequence of Paenibacillus donghaensis KCTC 13049T isolated from East Sea sediment, South Korea.</title>
        <authorList>
            <person name="Jung B.K."/>
            <person name="Hong S.-J."/>
            <person name="Shin J.-H."/>
        </authorList>
    </citation>
    <scope>NUCLEOTIDE SEQUENCE [LARGE SCALE GENOMIC DNA]</scope>
    <source>
        <strain evidence="7 8">KCTC 13049</strain>
    </source>
</reference>
<name>A0A2Z2KDA3_9BACL</name>
<dbReference type="EMBL" id="CP021780">
    <property type="protein sequence ID" value="ASA21765.1"/>
    <property type="molecule type" value="Genomic_DNA"/>
</dbReference>
<dbReference type="RefSeq" id="WP_087915772.1">
    <property type="nucleotide sequence ID" value="NZ_CP021780.1"/>
</dbReference>
<feature type="transmembrane region" description="Helical" evidence="6">
    <location>
        <begin position="117"/>
        <end position="138"/>
    </location>
</feature>
<dbReference type="Proteomes" id="UP000249890">
    <property type="component" value="Chromosome"/>
</dbReference>
<comment type="subcellular location">
    <subcellularLocation>
        <location evidence="1">Cell membrane</location>
        <topology evidence="1">Multi-pass membrane protein</topology>
    </subcellularLocation>
</comment>
<dbReference type="Pfam" id="PF01810">
    <property type="entry name" value="LysE"/>
    <property type="match status" value="1"/>
</dbReference>